<dbReference type="EMBL" id="MN738772">
    <property type="protein sequence ID" value="QHS84076.1"/>
    <property type="molecule type" value="Genomic_DNA"/>
</dbReference>
<accession>A0A6C0AX21</accession>
<reference evidence="1" key="1">
    <citation type="journal article" date="2020" name="Nature">
        <title>Giant virus diversity and host interactions through global metagenomics.</title>
        <authorList>
            <person name="Schulz F."/>
            <person name="Roux S."/>
            <person name="Paez-Espino D."/>
            <person name="Jungbluth S."/>
            <person name="Walsh D.A."/>
            <person name="Denef V.J."/>
            <person name="McMahon K.D."/>
            <person name="Konstantinidis K.T."/>
            <person name="Eloe-Fadrosh E.A."/>
            <person name="Kyrpides N.C."/>
            <person name="Woyke T."/>
        </authorList>
    </citation>
    <scope>NUCLEOTIDE SEQUENCE</scope>
    <source>
        <strain evidence="1">GVMAG-S-ERX555965-48</strain>
    </source>
</reference>
<name>A0A6C0AX21_9ZZZZ</name>
<dbReference type="AlphaFoldDB" id="A0A6C0AX21"/>
<sequence>MFFTFYNNKLKGKFYEINRIKNKNIYIHYGSMPRARSLPMGKFEIHKFINIEQAKKYMESKIHEKIQKKYELGNKQQTQIFKWMLKNTKPIIKTKTVKNTKPLIKNKTVKNKK</sequence>
<protein>
    <recommendedName>
        <fullName evidence="2">WGR domain-containing protein</fullName>
    </recommendedName>
</protein>
<dbReference type="Gene3D" id="2.20.140.10">
    <property type="entry name" value="WGR domain"/>
    <property type="match status" value="1"/>
</dbReference>
<proteinExistence type="predicted"/>
<evidence type="ECO:0000313" key="1">
    <source>
        <dbReference type="EMBL" id="QHS84076.1"/>
    </source>
</evidence>
<evidence type="ECO:0008006" key="2">
    <source>
        <dbReference type="Google" id="ProtNLM"/>
    </source>
</evidence>
<organism evidence="1">
    <name type="scientific">viral metagenome</name>
    <dbReference type="NCBI Taxonomy" id="1070528"/>
    <lineage>
        <taxon>unclassified sequences</taxon>
        <taxon>metagenomes</taxon>
        <taxon>organismal metagenomes</taxon>
    </lineage>
</organism>